<evidence type="ECO:0000313" key="3">
    <source>
        <dbReference type="Proteomes" id="UP000887116"/>
    </source>
</evidence>
<keyword evidence="3" id="KW-1185">Reference proteome</keyword>
<dbReference type="Proteomes" id="UP000887116">
    <property type="component" value="Unassembled WGS sequence"/>
</dbReference>
<name>A0A8X6H4G2_TRICU</name>
<comment type="caution">
    <text evidence="2">The sequence shown here is derived from an EMBL/GenBank/DDBJ whole genome shotgun (WGS) entry which is preliminary data.</text>
</comment>
<evidence type="ECO:0000256" key="1">
    <source>
        <dbReference type="SAM" id="MobiDB-lite"/>
    </source>
</evidence>
<proteinExistence type="predicted"/>
<protein>
    <submittedName>
        <fullName evidence="2">Uncharacterized protein</fullName>
    </submittedName>
</protein>
<reference evidence="2" key="1">
    <citation type="submission" date="2020-07" db="EMBL/GenBank/DDBJ databases">
        <title>Multicomponent nature underlies the extraordinary mechanical properties of spider dragline silk.</title>
        <authorList>
            <person name="Kono N."/>
            <person name="Nakamura H."/>
            <person name="Mori M."/>
            <person name="Yoshida Y."/>
            <person name="Ohtoshi R."/>
            <person name="Malay A.D."/>
            <person name="Moran D.A.P."/>
            <person name="Tomita M."/>
            <person name="Numata K."/>
            <person name="Arakawa K."/>
        </authorList>
    </citation>
    <scope>NUCLEOTIDE SEQUENCE</scope>
</reference>
<sequence length="67" mass="7586">MEWPRRSTPVLLPEDGMSSCTSNTRNRSDFRTANEVLPPKPNLTPKLLLSQPAADSNHQRFHAKNDI</sequence>
<organism evidence="2 3">
    <name type="scientific">Trichonephila clavata</name>
    <name type="common">Joro spider</name>
    <name type="synonym">Nephila clavata</name>
    <dbReference type="NCBI Taxonomy" id="2740835"/>
    <lineage>
        <taxon>Eukaryota</taxon>
        <taxon>Metazoa</taxon>
        <taxon>Ecdysozoa</taxon>
        <taxon>Arthropoda</taxon>
        <taxon>Chelicerata</taxon>
        <taxon>Arachnida</taxon>
        <taxon>Araneae</taxon>
        <taxon>Araneomorphae</taxon>
        <taxon>Entelegynae</taxon>
        <taxon>Araneoidea</taxon>
        <taxon>Nephilidae</taxon>
        <taxon>Trichonephila</taxon>
    </lineage>
</organism>
<dbReference type="EMBL" id="BMAO01004635">
    <property type="protein sequence ID" value="GFQ96013.1"/>
    <property type="molecule type" value="Genomic_DNA"/>
</dbReference>
<feature type="region of interest" description="Disordered" evidence="1">
    <location>
        <begin position="1"/>
        <end position="67"/>
    </location>
</feature>
<evidence type="ECO:0000313" key="2">
    <source>
        <dbReference type="EMBL" id="GFQ96013.1"/>
    </source>
</evidence>
<accession>A0A8X6H4G2</accession>
<gene>
    <name evidence="2" type="ORF">TNCT_334591</name>
</gene>
<dbReference type="AlphaFoldDB" id="A0A8X6H4G2"/>